<dbReference type="EMBL" id="LUTU01000014">
    <property type="protein sequence ID" value="OAJ66709.1"/>
    <property type="molecule type" value="Genomic_DNA"/>
</dbReference>
<proteinExistence type="predicted"/>
<name>A0A1B6VHK6_9PROT</name>
<dbReference type="RefSeq" id="WP_064275288.1">
    <property type="nucleotide sequence ID" value="NZ_LUTU01000014.1"/>
</dbReference>
<accession>A0A1B6VHK6</accession>
<gene>
    <name evidence="2" type="ORF">A0123_02843</name>
</gene>
<evidence type="ECO:0000313" key="3">
    <source>
        <dbReference type="Proteomes" id="UP000077786"/>
    </source>
</evidence>
<protein>
    <submittedName>
        <fullName evidence="2">Uncharacterized protein</fullName>
    </submittedName>
</protein>
<dbReference type="PATRIC" id="fig|38307.3.peg.2966"/>
<keyword evidence="1" id="KW-0732">Signal</keyword>
<feature type="signal peptide" evidence="1">
    <location>
        <begin position="1"/>
        <end position="22"/>
    </location>
</feature>
<dbReference type="AlphaFoldDB" id="A0A1B6VHK6"/>
<feature type="chain" id="PRO_5008590083" evidence="1">
    <location>
        <begin position="23"/>
        <end position="105"/>
    </location>
</feature>
<reference evidence="2 3" key="1">
    <citation type="submission" date="2016-03" db="EMBL/GenBank/DDBJ databases">
        <title>Draft genome sequence of Gluconobacter cerinus strain CECT 9110.</title>
        <authorList>
            <person name="Sainz F."/>
            <person name="Mas A."/>
            <person name="Torija M.J."/>
        </authorList>
    </citation>
    <scope>NUCLEOTIDE SEQUENCE [LARGE SCALE GENOMIC DNA]</scope>
    <source>
        <strain evidence="2 3">CECT 9110</strain>
    </source>
</reference>
<sequence>MRALLVCLFLTITTLMTPDASAQGLESGMLSVRMRLAEDAGMSGVDRRLIVCQVNPRLLHTVWIPNVKELRQPQVCTGGANRLGAGYVRYLSTSRVSKAQKPLRG</sequence>
<evidence type="ECO:0000256" key="1">
    <source>
        <dbReference type="SAM" id="SignalP"/>
    </source>
</evidence>
<evidence type="ECO:0000313" key="2">
    <source>
        <dbReference type="EMBL" id="OAJ66709.1"/>
    </source>
</evidence>
<comment type="caution">
    <text evidence="2">The sequence shown here is derived from an EMBL/GenBank/DDBJ whole genome shotgun (WGS) entry which is preliminary data.</text>
</comment>
<dbReference type="Proteomes" id="UP000077786">
    <property type="component" value="Unassembled WGS sequence"/>
</dbReference>
<organism evidence="2 3">
    <name type="scientific">Gluconobacter cerinus</name>
    <dbReference type="NCBI Taxonomy" id="38307"/>
    <lineage>
        <taxon>Bacteria</taxon>
        <taxon>Pseudomonadati</taxon>
        <taxon>Pseudomonadota</taxon>
        <taxon>Alphaproteobacteria</taxon>
        <taxon>Acetobacterales</taxon>
        <taxon>Acetobacteraceae</taxon>
        <taxon>Gluconobacter</taxon>
    </lineage>
</organism>